<dbReference type="Pfam" id="PF01288">
    <property type="entry name" value="HPPK"/>
    <property type="match status" value="1"/>
</dbReference>
<evidence type="ECO:0000256" key="7">
    <source>
        <dbReference type="ARBA" id="ARBA00022777"/>
    </source>
</evidence>
<dbReference type="EMBL" id="PEWV01000033">
    <property type="protein sequence ID" value="PIU41782.1"/>
    <property type="molecule type" value="Genomic_DNA"/>
</dbReference>
<sequence>MINAYIGLGSNLGNRRLYVRKAVDLLKHSGDMVVEKTSSIYETDPVGGPAGQCKFLNGVVKIKTSLKPDVLLKRLQGIEQSLKRKRTIKNGPRTIDLDILAYGNKKVKTSDLCIPHPRFTERDFVLKGFCEVAPGFIHPMLGESVKSIYKKVKKENKACRS</sequence>
<dbReference type="PANTHER" id="PTHR43071:SF1">
    <property type="entry name" value="2-AMINO-4-HYDROXY-6-HYDROXYMETHYLDIHYDROPTERIDINE PYROPHOSPHOKINASE"/>
    <property type="match status" value="1"/>
</dbReference>
<comment type="caution">
    <text evidence="14">The sequence shown here is derived from an EMBL/GenBank/DDBJ whole genome shotgun (WGS) entry which is preliminary data.</text>
</comment>
<evidence type="ECO:0000256" key="12">
    <source>
        <dbReference type="ARBA" id="ARBA00033413"/>
    </source>
</evidence>
<dbReference type="CDD" id="cd00483">
    <property type="entry name" value="HPPK"/>
    <property type="match status" value="1"/>
</dbReference>
<evidence type="ECO:0000256" key="10">
    <source>
        <dbReference type="ARBA" id="ARBA00029409"/>
    </source>
</evidence>
<comment type="similarity">
    <text evidence="2">Belongs to the HPPK family.</text>
</comment>
<organism evidence="14 15">
    <name type="scientific">Candidatus Aquitaenariimonas noxiae</name>
    <dbReference type="NCBI Taxonomy" id="1974741"/>
    <lineage>
        <taxon>Bacteria</taxon>
        <taxon>Pseudomonadati</taxon>
        <taxon>Candidatus Omnitrophota</taxon>
        <taxon>Candidatus Aquitaenariimonas</taxon>
    </lineage>
</organism>
<dbReference type="Proteomes" id="UP000230052">
    <property type="component" value="Unassembled WGS sequence"/>
</dbReference>
<evidence type="ECO:0000256" key="11">
    <source>
        <dbReference type="ARBA" id="ARBA00029766"/>
    </source>
</evidence>
<dbReference type="SUPFAM" id="SSF55083">
    <property type="entry name" value="6-hydroxymethyl-7,8-dihydropterin pyrophosphokinase, HPPK"/>
    <property type="match status" value="1"/>
</dbReference>
<evidence type="ECO:0000313" key="15">
    <source>
        <dbReference type="Proteomes" id="UP000230052"/>
    </source>
</evidence>
<name>A0A2J0KTF9_9BACT</name>
<dbReference type="GO" id="GO:0016301">
    <property type="term" value="F:kinase activity"/>
    <property type="evidence" value="ECO:0007669"/>
    <property type="project" value="UniProtKB-KW"/>
</dbReference>
<dbReference type="NCBIfam" id="TIGR01498">
    <property type="entry name" value="folK"/>
    <property type="match status" value="1"/>
</dbReference>
<evidence type="ECO:0000256" key="4">
    <source>
        <dbReference type="ARBA" id="ARBA00016218"/>
    </source>
</evidence>
<dbReference type="AlphaFoldDB" id="A0A2J0KTF9"/>
<dbReference type="Gene3D" id="3.30.70.560">
    <property type="entry name" value="7,8-Dihydro-6-hydroxymethylpterin-pyrophosphokinase HPPK"/>
    <property type="match status" value="1"/>
</dbReference>
<dbReference type="UniPathway" id="UPA00077">
    <property type="reaction ID" value="UER00155"/>
</dbReference>
<comment type="pathway">
    <text evidence="1">Cofactor biosynthesis; tetrahydrofolate biosynthesis; 2-amino-4-hydroxy-6-hydroxymethyl-7,8-dihydropteridine diphosphate from 7,8-dihydroneopterin triphosphate: step 4/4.</text>
</comment>
<gene>
    <name evidence="14" type="primary">folK</name>
    <name evidence="14" type="ORF">COS99_03580</name>
</gene>
<dbReference type="PROSITE" id="PS00794">
    <property type="entry name" value="HPPK"/>
    <property type="match status" value="1"/>
</dbReference>
<keyword evidence="9" id="KW-0289">Folate biosynthesis</keyword>
<protein>
    <recommendedName>
        <fullName evidence="4">2-amino-4-hydroxy-6-hydroxymethyldihydropteridine pyrophosphokinase</fullName>
        <ecNumber evidence="3">2.7.6.3</ecNumber>
    </recommendedName>
    <alternativeName>
        <fullName evidence="11">6-hydroxymethyl-7,8-dihydropterin pyrophosphokinase</fullName>
    </alternativeName>
    <alternativeName>
        <fullName evidence="12">7,8-dihydro-6-hydroxymethylpterin-pyrophosphokinase</fullName>
    </alternativeName>
</protein>
<evidence type="ECO:0000256" key="9">
    <source>
        <dbReference type="ARBA" id="ARBA00022909"/>
    </source>
</evidence>
<dbReference type="InterPro" id="IPR035907">
    <property type="entry name" value="Hppk_sf"/>
</dbReference>
<dbReference type="EC" id="2.7.6.3" evidence="3"/>
<dbReference type="GO" id="GO:0046656">
    <property type="term" value="P:folic acid biosynthetic process"/>
    <property type="evidence" value="ECO:0007669"/>
    <property type="project" value="UniProtKB-KW"/>
</dbReference>
<comment type="function">
    <text evidence="10">Catalyzes the transfer of pyrophosphate from adenosine triphosphate (ATP) to 6-hydroxymethyl-7,8-dihydropterin, an enzymatic step in folate biosynthesis pathway.</text>
</comment>
<feature type="domain" description="7,8-dihydro-6-hydroxymethylpterin-pyrophosphokinase" evidence="13">
    <location>
        <begin position="89"/>
        <end position="100"/>
    </location>
</feature>
<evidence type="ECO:0000256" key="2">
    <source>
        <dbReference type="ARBA" id="ARBA00005810"/>
    </source>
</evidence>
<evidence type="ECO:0000256" key="6">
    <source>
        <dbReference type="ARBA" id="ARBA00022741"/>
    </source>
</evidence>
<evidence type="ECO:0000256" key="3">
    <source>
        <dbReference type="ARBA" id="ARBA00013253"/>
    </source>
</evidence>
<accession>A0A2J0KTF9</accession>
<dbReference type="GO" id="GO:0005524">
    <property type="term" value="F:ATP binding"/>
    <property type="evidence" value="ECO:0007669"/>
    <property type="project" value="UniProtKB-KW"/>
</dbReference>
<keyword evidence="5" id="KW-0808">Transferase</keyword>
<evidence type="ECO:0000259" key="13">
    <source>
        <dbReference type="PROSITE" id="PS00794"/>
    </source>
</evidence>
<reference evidence="14 15" key="1">
    <citation type="submission" date="2017-09" db="EMBL/GenBank/DDBJ databases">
        <title>Depth-based differentiation of microbial function through sediment-hosted aquifers and enrichment of novel symbionts in the deep terrestrial subsurface.</title>
        <authorList>
            <person name="Probst A.J."/>
            <person name="Ladd B."/>
            <person name="Jarett J.K."/>
            <person name="Geller-Mcgrath D.E."/>
            <person name="Sieber C.M."/>
            <person name="Emerson J.B."/>
            <person name="Anantharaman K."/>
            <person name="Thomas B.C."/>
            <person name="Malmstrom R."/>
            <person name="Stieglmeier M."/>
            <person name="Klingl A."/>
            <person name="Woyke T."/>
            <person name="Ryan C.M."/>
            <person name="Banfield J.F."/>
        </authorList>
    </citation>
    <scope>NUCLEOTIDE SEQUENCE [LARGE SCALE GENOMIC DNA]</scope>
    <source>
        <strain evidence="14">CG07_land_8_20_14_0_80_42_15</strain>
    </source>
</reference>
<keyword evidence="8" id="KW-0067">ATP-binding</keyword>
<dbReference type="InterPro" id="IPR000550">
    <property type="entry name" value="Hppk"/>
</dbReference>
<evidence type="ECO:0000256" key="1">
    <source>
        <dbReference type="ARBA" id="ARBA00005051"/>
    </source>
</evidence>
<dbReference type="GO" id="GO:0046654">
    <property type="term" value="P:tetrahydrofolate biosynthetic process"/>
    <property type="evidence" value="ECO:0007669"/>
    <property type="project" value="UniProtKB-UniPathway"/>
</dbReference>
<keyword evidence="7 14" id="KW-0418">Kinase</keyword>
<dbReference type="GO" id="GO:0003848">
    <property type="term" value="F:2-amino-4-hydroxy-6-hydroxymethyldihydropteridine diphosphokinase activity"/>
    <property type="evidence" value="ECO:0007669"/>
    <property type="project" value="UniProtKB-EC"/>
</dbReference>
<dbReference type="PANTHER" id="PTHR43071">
    <property type="entry name" value="2-AMINO-4-HYDROXY-6-HYDROXYMETHYLDIHYDROPTERIDINE PYROPHOSPHOKINASE"/>
    <property type="match status" value="1"/>
</dbReference>
<evidence type="ECO:0000256" key="5">
    <source>
        <dbReference type="ARBA" id="ARBA00022679"/>
    </source>
</evidence>
<keyword evidence="6" id="KW-0547">Nucleotide-binding</keyword>
<proteinExistence type="inferred from homology"/>
<evidence type="ECO:0000256" key="8">
    <source>
        <dbReference type="ARBA" id="ARBA00022840"/>
    </source>
</evidence>
<evidence type="ECO:0000313" key="14">
    <source>
        <dbReference type="EMBL" id="PIU41782.1"/>
    </source>
</evidence>